<sequence>MIEIEKCNVPNIRYYFWRVIGVGLMGYEKNSPIEGFGYKMTVTIARSLSSLATDIIRSNLSTSYHSALSTKRNTHHHTPNFSKTNRQNLYIPHQNKNTTKPHDPNGCEAYLILRV</sequence>
<name>A0ABP9UWJ5_9BACT</name>
<gene>
    <name evidence="1" type="ORF">Rhal01_00231</name>
</gene>
<evidence type="ECO:0000313" key="1">
    <source>
        <dbReference type="EMBL" id="GAA5494075.1"/>
    </source>
</evidence>
<dbReference type="Proteomes" id="UP001424741">
    <property type="component" value="Unassembled WGS sequence"/>
</dbReference>
<protein>
    <submittedName>
        <fullName evidence="1">Uncharacterized protein</fullName>
    </submittedName>
</protein>
<keyword evidence="2" id="KW-1185">Reference proteome</keyword>
<reference evidence="1 2" key="1">
    <citation type="submission" date="2024-02" db="EMBL/GenBank/DDBJ databases">
        <title>Rubritalea halochordaticola NBRC 107102.</title>
        <authorList>
            <person name="Ichikawa N."/>
            <person name="Katano-Makiyama Y."/>
            <person name="Hidaka K."/>
        </authorList>
    </citation>
    <scope>NUCLEOTIDE SEQUENCE [LARGE SCALE GENOMIC DNA]</scope>
    <source>
        <strain evidence="1 2">NBRC 107102</strain>
    </source>
</reference>
<comment type="caution">
    <text evidence="1">The sequence shown here is derived from an EMBL/GenBank/DDBJ whole genome shotgun (WGS) entry which is preliminary data.</text>
</comment>
<organism evidence="1 2">
    <name type="scientific">Rubritalea halochordaticola</name>
    <dbReference type="NCBI Taxonomy" id="714537"/>
    <lineage>
        <taxon>Bacteria</taxon>
        <taxon>Pseudomonadati</taxon>
        <taxon>Verrucomicrobiota</taxon>
        <taxon>Verrucomicrobiia</taxon>
        <taxon>Verrucomicrobiales</taxon>
        <taxon>Rubritaleaceae</taxon>
        <taxon>Rubritalea</taxon>
    </lineage>
</organism>
<accession>A0ABP9UWJ5</accession>
<dbReference type="EMBL" id="BAABRL010000001">
    <property type="protein sequence ID" value="GAA5494075.1"/>
    <property type="molecule type" value="Genomic_DNA"/>
</dbReference>
<proteinExistence type="predicted"/>
<evidence type="ECO:0000313" key="2">
    <source>
        <dbReference type="Proteomes" id="UP001424741"/>
    </source>
</evidence>